<dbReference type="RefSeq" id="WP_045096762.1">
    <property type="nucleotide sequence ID" value="NZ_LN614827.1"/>
</dbReference>
<dbReference type="OrthoDB" id="5652914at2"/>
<dbReference type="KEGG" id="lfa:LFA_3107"/>
<organism evidence="1 2">
    <name type="scientific">Legionella fallonii LLAP-10</name>
    <dbReference type="NCBI Taxonomy" id="1212491"/>
    <lineage>
        <taxon>Bacteria</taxon>
        <taxon>Pseudomonadati</taxon>
        <taxon>Pseudomonadota</taxon>
        <taxon>Gammaproteobacteria</taxon>
        <taxon>Legionellales</taxon>
        <taxon>Legionellaceae</taxon>
        <taxon>Legionella</taxon>
    </lineage>
</organism>
<protein>
    <recommendedName>
        <fullName evidence="3">OTU domain-containing protein</fullName>
    </recommendedName>
</protein>
<sequence length="817" mass="92950">MAKVIVKTSRDGGGLFHALAIGLGMEILAGTLDAQKDSPAYTQLLDIFAQRYPKFIPKTWDNLKSWLAFYNDSRDMELLLAPVLLQLNHHYPTNLDEQILKELNLLVLENKDKIRSGSPWHELTILDQKTKSLVPKLDGLELVQRSNILITLQRALLRYLEQFLATLLPEFFDLTADEKVKAKEQHKKELDQHLAGLTSEEIYTIFATDFSDLRASIKPHFHTAKKAHQQVYCFDDLSGMVAALKLNLVEVAPGFGTDLKLGSRTEPSLSEKTTISLQYDNQSWHVATDEMNLDFINRVDRKLKMSVNQGFQAKIEIAAPTESELEAIAGTKINIRSKIVDNPGGGDCAFYAFAIALINIIKEENVYKNKKMFERWVALDPSIAEHFGAICSFNFNRPNNELLYQLQRSLRTITHFSQLNELKRACCDPENYTDPNNPYKIIVGNSTYIKFAEFYYNLQTDARFNELADSDAILRAILRIKRGDVRENFEHLILVPVFLSLIYGGGVAPKSITLDRLPINRAPVVEAMAAITQDAFWGTHLNLDYLARAFEVNFHPLENLVPVQEFKGDVRGRHTVTINNVNNAHWTTEVTYAIELKALIPSLRRVTDGAKLTSGEETVDTSLLFEQSQKGGKGNLKDSRAIKQVRFSLTAEQFELERLAEKKEQEKLEQNAKLLGLEWSETTEKTAAMSESEKRSIEFLRDVATKAAISYINYSNSIWFSLFHRHGNTGRVRAREFLTQFLMIDSFDEAKFFLVSFLSNTNNNGNTYPHSFRTMLLNELLKDPKPTLQYTSEHFDEILDEVSNVLDVNLELLECAM</sequence>
<evidence type="ECO:0008006" key="3">
    <source>
        <dbReference type="Google" id="ProtNLM"/>
    </source>
</evidence>
<keyword evidence="2" id="KW-1185">Reference proteome</keyword>
<dbReference type="AlphaFoldDB" id="A0A098G8X5"/>
<evidence type="ECO:0000313" key="1">
    <source>
        <dbReference type="EMBL" id="CEG58449.1"/>
    </source>
</evidence>
<proteinExistence type="predicted"/>
<gene>
    <name evidence="1" type="ORF">LFA_3107</name>
</gene>
<name>A0A098G8X5_9GAMM</name>
<reference evidence="2" key="1">
    <citation type="submission" date="2014-09" db="EMBL/GenBank/DDBJ databases">
        <authorList>
            <person name="Gomez-Valero L."/>
        </authorList>
    </citation>
    <scope>NUCLEOTIDE SEQUENCE [LARGE SCALE GENOMIC DNA]</scope>
    <source>
        <strain evidence="2">ATCC700992</strain>
    </source>
</reference>
<accession>A0A098G8X5</accession>
<dbReference type="HOGENOM" id="CLU_373308_0_0_6"/>
<dbReference type="Proteomes" id="UP000032430">
    <property type="component" value="Chromosome I"/>
</dbReference>
<evidence type="ECO:0000313" key="2">
    <source>
        <dbReference type="Proteomes" id="UP000032430"/>
    </source>
</evidence>
<dbReference type="EMBL" id="LN614827">
    <property type="protein sequence ID" value="CEG58449.1"/>
    <property type="molecule type" value="Genomic_DNA"/>
</dbReference>